<dbReference type="GO" id="GO:0046872">
    <property type="term" value="F:metal ion binding"/>
    <property type="evidence" value="ECO:0007669"/>
    <property type="project" value="UniProtKB-KW"/>
</dbReference>
<comment type="cofactor">
    <cofactor evidence="1">
        <name>Mg(2+)</name>
        <dbReference type="ChEBI" id="CHEBI:18420"/>
    </cofactor>
</comment>
<dbReference type="EMBL" id="FUYX01000016">
    <property type="protein sequence ID" value="SKC12508.1"/>
    <property type="molecule type" value="Genomic_DNA"/>
</dbReference>
<evidence type="ECO:0000313" key="9">
    <source>
        <dbReference type="Proteomes" id="UP000190130"/>
    </source>
</evidence>
<dbReference type="PANTHER" id="PTHR12629">
    <property type="entry name" value="DIPHOSPHOINOSITOL POLYPHOSPHATE PHOSPHOHYDROLASE"/>
    <property type="match status" value="1"/>
</dbReference>
<organism evidence="6 8">
    <name type="scientific">Bosea thiooxidans</name>
    <dbReference type="NCBI Taxonomy" id="53254"/>
    <lineage>
        <taxon>Bacteria</taxon>
        <taxon>Pseudomonadati</taxon>
        <taxon>Pseudomonadota</taxon>
        <taxon>Alphaproteobacteria</taxon>
        <taxon>Hyphomicrobiales</taxon>
        <taxon>Boseaceae</taxon>
        <taxon>Bosea</taxon>
    </lineage>
</organism>
<evidence type="ECO:0000313" key="6">
    <source>
        <dbReference type="EMBL" id="KQK28291.1"/>
    </source>
</evidence>
<keyword evidence="4" id="KW-0460">Magnesium</keyword>
<dbReference type="InterPro" id="IPR000086">
    <property type="entry name" value="NUDIX_hydrolase_dom"/>
</dbReference>
<accession>A0A0Q3KER9</accession>
<keyword evidence="8" id="KW-1185">Reference proteome</keyword>
<evidence type="ECO:0000313" key="8">
    <source>
        <dbReference type="Proteomes" id="UP000051562"/>
    </source>
</evidence>
<dbReference type="PROSITE" id="PS51462">
    <property type="entry name" value="NUDIX"/>
    <property type="match status" value="1"/>
</dbReference>
<gene>
    <name evidence="6" type="ORF">ARD30_07050</name>
    <name evidence="7" type="ORF">SAMN05660750_04467</name>
</gene>
<proteinExistence type="predicted"/>
<dbReference type="Gene3D" id="3.90.79.10">
    <property type="entry name" value="Nucleoside Triphosphate Pyrophosphohydrolase"/>
    <property type="match status" value="1"/>
</dbReference>
<dbReference type="EMBL" id="LMAR01000078">
    <property type="protein sequence ID" value="KQK28291.1"/>
    <property type="molecule type" value="Genomic_DNA"/>
</dbReference>
<dbReference type="PANTHER" id="PTHR12629:SF0">
    <property type="entry name" value="DIPHOSPHOINOSITOL-POLYPHOSPHATE DIPHOSPHATASE"/>
    <property type="match status" value="1"/>
</dbReference>
<feature type="domain" description="Nudix hydrolase" evidence="5">
    <location>
        <begin position="10"/>
        <end position="142"/>
    </location>
</feature>
<dbReference type="STRING" id="53254.SAMN05660750_04467"/>
<dbReference type="RefSeq" id="WP_055730415.1">
    <property type="nucleotide sequence ID" value="NZ_FUYX01000016.1"/>
</dbReference>
<reference evidence="6 8" key="1">
    <citation type="submission" date="2015-10" db="EMBL/GenBank/DDBJ databases">
        <title>Draft genome of Bosea thiooxidans.</title>
        <authorList>
            <person name="Wang X."/>
        </authorList>
    </citation>
    <scope>NUCLEOTIDE SEQUENCE [LARGE SCALE GENOMIC DNA]</scope>
    <source>
        <strain evidence="6 8">CGMCC 9174</strain>
    </source>
</reference>
<reference evidence="7 9" key="2">
    <citation type="submission" date="2017-02" db="EMBL/GenBank/DDBJ databases">
        <authorList>
            <person name="Peterson S.W."/>
        </authorList>
    </citation>
    <scope>NUCLEOTIDE SEQUENCE [LARGE SCALE GENOMIC DNA]</scope>
    <source>
        <strain evidence="7 9">DSM 9653</strain>
    </source>
</reference>
<evidence type="ECO:0000256" key="3">
    <source>
        <dbReference type="ARBA" id="ARBA00022801"/>
    </source>
</evidence>
<dbReference type="Proteomes" id="UP000051562">
    <property type="component" value="Unassembled WGS sequence"/>
</dbReference>
<keyword evidence="2" id="KW-0479">Metal-binding</keyword>
<dbReference type="GO" id="GO:0016462">
    <property type="term" value="F:pyrophosphatase activity"/>
    <property type="evidence" value="ECO:0007669"/>
    <property type="project" value="InterPro"/>
</dbReference>
<dbReference type="GO" id="GO:0005737">
    <property type="term" value="C:cytoplasm"/>
    <property type="evidence" value="ECO:0007669"/>
    <property type="project" value="TreeGrafter"/>
</dbReference>
<dbReference type="SUPFAM" id="SSF55811">
    <property type="entry name" value="Nudix"/>
    <property type="match status" value="1"/>
</dbReference>
<evidence type="ECO:0000256" key="2">
    <source>
        <dbReference type="ARBA" id="ARBA00022723"/>
    </source>
</evidence>
<dbReference type="OrthoDB" id="7066910at2"/>
<evidence type="ECO:0000256" key="4">
    <source>
        <dbReference type="ARBA" id="ARBA00022842"/>
    </source>
</evidence>
<evidence type="ECO:0000313" key="7">
    <source>
        <dbReference type="EMBL" id="SKC12508.1"/>
    </source>
</evidence>
<dbReference type="CDD" id="cd04666">
    <property type="entry name" value="NUDIX_DIPP2_like_Nudt4"/>
    <property type="match status" value="1"/>
</dbReference>
<dbReference type="InterPro" id="IPR047198">
    <property type="entry name" value="DDP-like_NUDIX"/>
</dbReference>
<protein>
    <submittedName>
        <fullName evidence="7">8-oxo-dGTP pyrophosphatase MutT, NUDIX family</fullName>
    </submittedName>
</protein>
<evidence type="ECO:0000259" key="5">
    <source>
        <dbReference type="PROSITE" id="PS51462"/>
    </source>
</evidence>
<sequence>MKKVKRKAGEKRSQIAAMPIRRAADGSPEILLVTSRTTRRWIVPKGWPMKGLKDHDAAAREAFEEAGVVGRISDTPAGRYTYWKRMRDHFTLCEVKLYLLEVEQQLENWAEQHERDLHWFKLADAADLVDEPELGTAIRELETQLVLAA</sequence>
<dbReference type="Pfam" id="PF00293">
    <property type="entry name" value="NUDIX"/>
    <property type="match status" value="1"/>
</dbReference>
<dbReference type="AlphaFoldDB" id="A0A0Q3KER9"/>
<dbReference type="Proteomes" id="UP000190130">
    <property type="component" value="Unassembled WGS sequence"/>
</dbReference>
<evidence type="ECO:0000256" key="1">
    <source>
        <dbReference type="ARBA" id="ARBA00001946"/>
    </source>
</evidence>
<dbReference type="InterPro" id="IPR015797">
    <property type="entry name" value="NUDIX_hydrolase-like_dom_sf"/>
</dbReference>
<name>A0A0Q3KER9_9HYPH</name>
<keyword evidence="3" id="KW-0378">Hydrolase</keyword>